<organism evidence="2 3">
    <name type="scientific">Penicillium desertorum</name>
    <dbReference type="NCBI Taxonomy" id="1303715"/>
    <lineage>
        <taxon>Eukaryota</taxon>
        <taxon>Fungi</taxon>
        <taxon>Dikarya</taxon>
        <taxon>Ascomycota</taxon>
        <taxon>Pezizomycotina</taxon>
        <taxon>Eurotiomycetes</taxon>
        <taxon>Eurotiomycetidae</taxon>
        <taxon>Eurotiales</taxon>
        <taxon>Aspergillaceae</taxon>
        <taxon>Penicillium</taxon>
    </lineage>
</organism>
<proteinExistence type="predicted"/>
<feature type="compositionally biased region" description="Low complexity" evidence="1">
    <location>
        <begin position="32"/>
        <end position="42"/>
    </location>
</feature>
<evidence type="ECO:0000313" key="2">
    <source>
        <dbReference type="EMBL" id="KAJ5465961.1"/>
    </source>
</evidence>
<reference evidence="2" key="1">
    <citation type="submission" date="2022-12" db="EMBL/GenBank/DDBJ databases">
        <authorList>
            <person name="Petersen C."/>
        </authorList>
    </citation>
    <scope>NUCLEOTIDE SEQUENCE</scope>
    <source>
        <strain evidence="2">IBT 17660</strain>
    </source>
</reference>
<feature type="compositionally biased region" description="Basic and acidic residues" evidence="1">
    <location>
        <begin position="1"/>
        <end position="13"/>
    </location>
</feature>
<comment type="caution">
    <text evidence="2">The sequence shown here is derived from an EMBL/GenBank/DDBJ whole genome shotgun (WGS) entry which is preliminary data.</text>
</comment>
<dbReference type="AlphaFoldDB" id="A0A9W9WJ81"/>
<dbReference type="Proteomes" id="UP001147760">
    <property type="component" value="Unassembled WGS sequence"/>
</dbReference>
<reference evidence="2" key="2">
    <citation type="journal article" date="2023" name="IMA Fungus">
        <title>Comparative genomic study of the Penicillium genus elucidates a diverse pangenome and 15 lateral gene transfer events.</title>
        <authorList>
            <person name="Petersen C."/>
            <person name="Sorensen T."/>
            <person name="Nielsen M.R."/>
            <person name="Sondergaard T.E."/>
            <person name="Sorensen J.L."/>
            <person name="Fitzpatrick D.A."/>
            <person name="Frisvad J.C."/>
            <person name="Nielsen K.L."/>
        </authorList>
    </citation>
    <scope>NUCLEOTIDE SEQUENCE</scope>
    <source>
        <strain evidence="2">IBT 17660</strain>
    </source>
</reference>
<keyword evidence="3" id="KW-1185">Reference proteome</keyword>
<evidence type="ECO:0000256" key="1">
    <source>
        <dbReference type="SAM" id="MobiDB-lite"/>
    </source>
</evidence>
<dbReference type="EMBL" id="JAPWDO010000006">
    <property type="protein sequence ID" value="KAJ5465961.1"/>
    <property type="molecule type" value="Genomic_DNA"/>
</dbReference>
<feature type="region of interest" description="Disordered" evidence="1">
    <location>
        <begin position="1"/>
        <end position="57"/>
    </location>
</feature>
<gene>
    <name evidence="2" type="ORF">N7530_009748</name>
</gene>
<evidence type="ECO:0000313" key="3">
    <source>
        <dbReference type="Proteomes" id="UP001147760"/>
    </source>
</evidence>
<protein>
    <submittedName>
        <fullName evidence="2">Uncharacterized protein</fullName>
    </submittedName>
</protein>
<sequence>MEDNSELDHHFDLDPTTIWSEFPDAPAPPPLLAAGYGLSAPPSYDEFPPRSRNTTLR</sequence>
<name>A0A9W9WJ81_9EURO</name>
<accession>A0A9W9WJ81</accession>